<organism evidence="2 3">
    <name type="scientific">Plectus sambesii</name>
    <dbReference type="NCBI Taxonomy" id="2011161"/>
    <lineage>
        <taxon>Eukaryota</taxon>
        <taxon>Metazoa</taxon>
        <taxon>Ecdysozoa</taxon>
        <taxon>Nematoda</taxon>
        <taxon>Chromadorea</taxon>
        <taxon>Plectida</taxon>
        <taxon>Plectina</taxon>
        <taxon>Plectoidea</taxon>
        <taxon>Plectidae</taxon>
        <taxon>Plectus</taxon>
    </lineage>
</organism>
<evidence type="ECO:0000256" key="1">
    <source>
        <dbReference type="SAM" id="MobiDB-lite"/>
    </source>
</evidence>
<dbReference type="WBParaSite" id="PSAMB.scaffold4437size14600.g24293.t1">
    <property type="protein sequence ID" value="PSAMB.scaffold4437size14600.g24293.t1"/>
    <property type="gene ID" value="PSAMB.scaffold4437size14600.g24293"/>
</dbReference>
<sequence>MKKKRKCEPETEDTRADWTQSKKSLTRRNTRGQLIAGSTNSLSQWIASCLALVEEQTPAGMRRRRVATRDVWCEINRRWSVHAYPPIAAVANATRKTDRWPDADGRARVGCLFMPRVDGAQDERKNLGYYLLGGAPYLFAHIGSD</sequence>
<keyword evidence="2" id="KW-1185">Reference proteome</keyword>
<reference evidence="3" key="1">
    <citation type="submission" date="2022-11" db="UniProtKB">
        <authorList>
            <consortium name="WormBaseParasite"/>
        </authorList>
    </citation>
    <scope>IDENTIFICATION</scope>
</reference>
<evidence type="ECO:0000313" key="3">
    <source>
        <dbReference type="WBParaSite" id="PSAMB.scaffold4437size14600.g24293.t1"/>
    </source>
</evidence>
<dbReference type="AlphaFoldDB" id="A0A914WKF2"/>
<name>A0A914WKF2_9BILA</name>
<feature type="compositionally biased region" description="Basic and acidic residues" evidence="1">
    <location>
        <begin position="7"/>
        <end position="16"/>
    </location>
</feature>
<feature type="region of interest" description="Disordered" evidence="1">
    <location>
        <begin position="1"/>
        <end position="25"/>
    </location>
</feature>
<protein>
    <submittedName>
        <fullName evidence="3">Uncharacterized protein</fullName>
    </submittedName>
</protein>
<dbReference type="Proteomes" id="UP000887566">
    <property type="component" value="Unplaced"/>
</dbReference>
<evidence type="ECO:0000313" key="2">
    <source>
        <dbReference type="Proteomes" id="UP000887566"/>
    </source>
</evidence>
<accession>A0A914WKF2</accession>
<proteinExistence type="predicted"/>